<dbReference type="Gene3D" id="2.30.29.30">
    <property type="entry name" value="Pleckstrin-homology domain (PH domain)/Phosphotyrosine-binding domain (PTB)"/>
    <property type="match status" value="2"/>
</dbReference>
<evidence type="ECO:0000256" key="6">
    <source>
        <dbReference type="ARBA" id="ARBA00023136"/>
    </source>
</evidence>
<reference evidence="13" key="1">
    <citation type="submission" date="2018-03" db="EMBL/GenBank/DDBJ databases">
        <title>ARS-UCD1.2.</title>
        <authorList>
            <person name="Rosen B.D."/>
            <person name="Bickhart D.M."/>
            <person name="Koren S."/>
            <person name="Schnabel R.D."/>
            <person name="Hall R."/>
            <person name="Zimin A."/>
            <person name="Dreischer C."/>
            <person name="Schultheiss S."/>
            <person name="Schroeder S.G."/>
            <person name="Elsik C.G."/>
            <person name="Couldrey C."/>
            <person name="Liu G.E."/>
            <person name="Van Tassell C.P."/>
            <person name="Phillippy A.M."/>
            <person name="Smith T.P.L."/>
            <person name="Medrano J.F."/>
        </authorList>
    </citation>
    <scope>NUCLEOTIDE SEQUENCE [LARGE SCALE GENOMIC DNA]</scope>
    <source>
        <strain evidence="13">Hereford</strain>
    </source>
</reference>
<evidence type="ECO:0000256" key="2">
    <source>
        <dbReference type="ARBA" id="ARBA00022475"/>
    </source>
</evidence>
<keyword evidence="14" id="KW-1185">Reference proteome</keyword>
<proteinExistence type="predicted"/>
<dbReference type="FunFam" id="2.30.29.30:FF:000029">
    <property type="entry name" value="Insulin receptor substrate 1"/>
    <property type="match status" value="1"/>
</dbReference>
<dbReference type="InterPro" id="IPR001849">
    <property type="entry name" value="PH_domain"/>
</dbReference>
<feature type="compositionally biased region" description="Low complexity" evidence="10">
    <location>
        <begin position="510"/>
        <end position="524"/>
    </location>
</feature>
<evidence type="ECO:0000256" key="9">
    <source>
        <dbReference type="ARBA" id="ARBA00080657"/>
    </source>
</evidence>
<evidence type="ECO:0000259" key="12">
    <source>
        <dbReference type="PROSITE" id="PS51064"/>
    </source>
</evidence>
<feature type="compositionally biased region" description="Basic and acidic residues" evidence="10">
    <location>
        <begin position="670"/>
        <end position="685"/>
    </location>
</feature>
<feature type="compositionally biased region" description="Pro residues" evidence="10">
    <location>
        <begin position="758"/>
        <end position="767"/>
    </location>
</feature>
<evidence type="ECO:0000256" key="10">
    <source>
        <dbReference type="SAM" id="MobiDB-lite"/>
    </source>
</evidence>
<dbReference type="SUPFAM" id="SSF50729">
    <property type="entry name" value="PH domain-like"/>
    <property type="match status" value="2"/>
</dbReference>
<feature type="region of interest" description="Disordered" evidence="10">
    <location>
        <begin position="450"/>
        <end position="929"/>
    </location>
</feature>
<dbReference type="SMART" id="SM01244">
    <property type="entry name" value="IRS"/>
    <property type="match status" value="1"/>
</dbReference>
<feature type="compositionally biased region" description="Basic and acidic residues" evidence="10">
    <location>
        <begin position="848"/>
        <end position="863"/>
    </location>
</feature>
<evidence type="ECO:0000313" key="14">
    <source>
        <dbReference type="Proteomes" id="UP000009136"/>
    </source>
</evidence>
<dbReference type="SMART" id="SM00233">
    <property type="entry name" value="PH"/>
    <property type="match status" value="1"/>
</dbReference>
<feature type="region of interest" description="Disordered" evidence="10">
    <location>
        <begin position="1285"/>
        <end position="1304"/>
    </location>
</feature>
<keyword evidence="2" id="KW-1003">Cell membrane</keyword>
<dbReference type="CDD" id="cd01257">
    <property type="entry name" value="PH_IRS"/>
    <property type="match status" value="1"/>
</dbReference>
<dbReference type="CDD" id="cd01204">
    <property type="entry name" value="PTB_IRS"/>
    <property type="match status" value="1"/>
</dbReference>
<feature type="domain" description="PH" evidence="11">
    <location>
        <begin position="78"/>
        <end position="199"/>
    </location>
</feature>
<feature type="compositionally biased region" description="Basic residues" evidence="10">
    <location>
        <begin position="408"/>
        <end position="424"/>
    </location>
</feature>
<evidence type="ECO:0000256" key="3">
    <source>
        <dbReference type="ARBA" id="ARBA00022553"/>
    </source>
</evidence>
<reference evidence="13" key="3">
    <citation type="submission" date="2025-09" db="UniProtKB">
        <authorList>
            <consortium name="Ensembl"/>
        </authorList>
    </citation>
    <scope>IDENTIFICATION</scope>
    <source>
        <strain evidence="13">Hereford</strain>
    </source>
</reference>
<dbReference type="PROSITE" id="PS50003">
    <property type="entry name" value="PH_DOMAIN"/>
    <property type="match status" value="1"/>
</dbReference>
<protein>
    <recommendedName>
        <fullName evidence="8">Insulin receptor substrate 4</fullName>
    </recommendedName>
    <alternativeName>
        <fullName evidence="9">Phosphoprotein of 160 kDa</fullName>
    </alternativeName>
</protein>
<feature type="compositionally biased region" description="Gly residues" evidence="10">
    <location>
        <begin position="525"/>
        <end position="534"/>
    </location>
</feature>
<feature type="compositionally biased region" description="Pro residues" evidence="10">
    <location>
        <begin position="637"/>
        <end position="648"/>
    </location>
</feature>
<feature type="compositionally biased region" description="Gly residues" evidence="10">
    <location>
        <begin position="559"/>
        <end position="612"/>
    </location>
</feature>
<feature type="region of interest" description="Disordered" evidence="10">
    <location>
        <begin position="1177"/>
        <end position="1237"/>
    </location>
</feature>
<keyword evidence="4" id="KW-0677">Repeat</keyword>
<dbReference type="SMART" id="SM00310">
    <property type="entry name" value="PTBI"/>
    <property type="match status" value="1"/>
</dbReference>
<gene>
    <name evidence="13" type="primary">IRS4</name>
</gene>
<feature type="compositionally biased region" description="Low complexity" evidence="10">
    <location>
        <begin position="808"/>
        <end position="818"/>
    </location>
</feature>
<comment type="subcellular location">
    <subcellularLocation>
        <location evidence="1">Cell membrane</location>
        <topology evidence="1">Peripheral membrane protein</topology>
        <orientation evidence="1">Cytoplasmic side</orientation>
    </subcellularLocation>
</comment>
<dbReference type="FunFam" id="2.30.29.30:FF:000318">
    <property type="entry name" value="insulin receptor substrate 4"/>
    <property type="match status" value="1"/>
</dbReference>
<reference evidence="13" key="2">
    <citation type="submission" date="2025-08" db="UniProtKB">
        <authorList>
            <consortium name="Ensembl"/>
        </authorList>
    </citation>
    <scope>IDENTIFICATION</scope>
    <source>
        <strain evidence="13">Hereford</strain>
    </source>
</reference>
<evidence type="ECO:0000259" key="11">
    <source>
        <dbReference type="PROSITE" id="PS50003"/>
    </source>
</evidence>
<evidence type="ECO:0000256" key="1">
    <source>
        <dbReference type="ARBA" id="ARBA00004413"/>
    </source>
</evidence>
<dbReference type="InterPro" id="IPR011993">
    <property type="entry name" value="PH-like_dom_sf"/>
</dbReference>
<feature type="region of interest" description="Disordered" evidence="10">
    <location>
        <begin position="402"/>
        <end position="433"/>
    </location>
</feature>
<dbReference type="PRINTS" id="PR00628">
    <property type="entry name" value="INSULINRSI"/>
</dbReference>
<organism evidence="13 14">
    <name type="scientific">Bos taurus</name>
    <name type="common">Bovine</name>
    <dbReference type="NCBI Taxonomy" id="9913"/>
    <lineage>
        <taxon>Eukaryota</taxon>
        <taxon>Metazoa</taxon>
        <taxon>Chordata</taxon>
        <taxon>Craniata</taxon>
        <taxon>Vertebrata</taxon>
        <taxon>Euteleostomi</taxon>
        <taxon>Mammalia</taxon>
        <taxon>Eutheria</taxon>
        <taxon>Laurasiatheria</taxon>
        <taxon>Artiodactyla</taxon>
        <taxon>Ruminantia</taxon>
        <taxon>Pecora</taxon>
        <taxon>Bovidae</taxon>
        <taxon>Bovinae</taxon>
        <taxon>Bos</taxon>
    </lineage>
</organism>
<evidence type="ECO:0000256" key="5">
    <source>
        <dbReference type="ARBA" id="ARBA00022843"/>
    </source>
</evidence>
<dbReference type="PROSITE" id="PS51064">
    <property type="entry name" value="IRS_PTB"/>
    <property type="match status" value="1"/>
</dbReference>
<dbReference type="InterPro" id="IPR039011">
    <property type="entry name" value="IRS"/>
</dbReference>
<dbReference type="Pfam" id="PF02174">
    <property type="entry name" value="IRS"/>
    <property type="match status" value="1"/>
</dbReference>
<dbReference type="InterPro" id="IPR002404">
    <property type="entry name" value="IRS_PTB"/>
</dbReference>
<dbReference type="Ensembl" id="ENSBTAT00000119407.1">
    <property type="protein sequence ID" value="ENSBTAP00000096611.1"/>
    <property type="gene ID" value="ENSBTAG00000006535.7"/>
</dbReference>
<feature type="compositionally biased region" description="Basic and acidic residues" evidence="10">
    <location>
        <begin position="768"/>
        <end position="782"/>
    </location>
</feature>
<dbReference type="PANTHER" id="PTHR10614:SF2">
    <property type="entry name" value="INSULIN RECEPTOR SUBSTRATE 4"/>
    <property type="match status" value="1"/>
</dbReference>
<keyword evidence="3" id="KW-0597">Phosphoprotein</keyword>
<evidence type="ECO:0000256" key="8">
    <source>
        <dbReference type="ARBA" id="ARBA00068177"/>
    </source>
</evidence>
<feature type="compositionally biased region" description="Gly residues" evidence="10">
    <location>
        <begin position="495"/>
        <end position="509"/>
    </location>
</feature>
<evidence type="ECO:0000256" key="7">
    <source>
        <dbReference type="ARBA" id="ARBA00023224"/>
    </source>
</evidence>
<dbReference type="PANTHER" id="PTHR10614">
    <property type="entry name" value="INSULIN RECEPTOR SUBSTRATE"/>
    <property type="match status" value="1"/>
</dbReference>
<keyword evidence="7" id="KW-0807">Transducer</keyword>
<dbReference type="GlyGen" id="A0AAA9TES7">
    <property type="glycosylation" value="1 site"/>
</dbReference>
<keyword evidence="5" id="KW-0832">Ubl conjugation</keyword>
<evidence type="ECO:0000256" key="4">
    <source>
        <dbReference type="ARBA" id="ARBA00022737"/>
    </source>
</evidence>
<keyword evidence="6" id="KW-0472">Membrane</keyword>
<feature type="compositionally biased region" description="Low complexity" evidence="10">
    <location>
        <begin position="1195"/>
        <end position="1218"/>
    </location>
</feature>
<dbReference type="GO" id="GO:0008286">
    <property type="term" value="P:insulin receptor signaling pathway"/>
    <property type="evidence" value="ECO:0007669"/>
    <property type="project" value="InterPro"/>
</dbReference>
<evidence type="ECO:0000313" key="13">
    <source>
        <dbReference type="Ensembl" id="ENSBTAP00000096611.1"/>
    </source>
</evidence>
<feature type="domain" description="IRS-type PTB" evidence="12">
    <location>
        <begin position="231"/>
        <end position="335"/>
    </location>
</feature>
<dbReference type="GO" id="GO:0005886">
    <property type="term" value="C:plasma membrane"/>
    <property type="evidence" value="ECO:0007669"/>
    <property type="project" value="UniProtKB-SubCell"/>
</dbReference>
<dbReference type="Proteomes" id="UP000009136">
    <property type="component" value="Chromosome X"/>
</dbReference>
<sequence length="1340" mass="142830">MASCSFARDQATRRLRAAVAATAAGLAAAATTPFLSSGTPTALIGTGSSCPGAMWLSTATGSRSDSESDEEDLPVGDEVCKRGYLRKQKHGHWRYFVLKLETADAPARLEYYENARKFRHSVRAAAAAAAAAASGATVPALIAPRRVITLYQCFSVSQRADARYPHLIALFTQNEYFAMVAENESEQESWYLLLSRLILESKRRRCGRLGAQPEGEPAALAAAAAAEPPFYKDVWQVIVKPRGLGHRKELSGVFRLCLTDEEVLFVRLNTEVASVVVQLLSIRRCGHSEQYFFLEVGRSTVIGPGELWMQVDDCVVAQNMHELFLEKMRALCADEYRARCRSYSISIGGHLLTLLSTRRHLDMLPLEPGGWFRRSRFEQFCHLRAIGDGEDEMLLAGRYITPSEPVPRSRRGRLHLPRGRRSRRATSVPASFFRHAAPSPVRIRYPAEALHDRDPESSEASSSGSGNSGEEGGPQRKEDQEENEGDYMPMNNWGSGNGRGSGSGQGSSGQGSSSQSSGGSQCSGRGHGSGGGQGSSSSHGSSGSGSGDQSAGGNQCSGDGQGTAGHGSGSGQGAGGGHGSGRDQGAGDGHGSGGGKNSGGGKGSGSGKGPEGNGDRGKSLKKRSYFGKLTQSKQQQMPPPPPPPPPPGAATGGKGKSGGRFRLYFCADRGATKERKEAKEGKDTEPPEGAARGPHRARAFDEDEDDPYVPMRPGVAAPLASSSDYMPMAPQNVSVSKKRHSRSPFEDSRGYMMMFPRVSPPPVPSPPKEPDPAKEDDSKDNDSDSDYMFMAPGAGAIPKNPRNPQGGSSSKSWSSYFSLPNPFRSSPLGQSDHSEYVPMLPGKFLGKGLEKEVSSNRGPKDTASKPSVKGSFSKPRDGGSPSKRSGDGPPKNKAKRPNRLPFMTKGNKVKPKPQKPTQEQREADSPRGYVNIDFPKRGYNMPDPCLQRLPGVWGIIADPRQFAFSNYVNVEFGVPFPNPADNLSDFFRAIPGANPFFLDGATGSSANREEGDYIEVIFNPAMTPAVPFADSAIRYDAETGRIYVVDPFSECCMNISLSPSRCSERPPVARLLLLEELERRRPQSRSQSFFAAARAAISAFPTDSLERDLSASFAAAAAAVPTLALGRALAAASALVAAPGIGAAAAGLEAAAGFDSASVRWFLPVADAAGAAVRGAQDIAGGSNPRPPNPSADLAGGENRAGGAAAAVAAAPRSPGRGRVSRPPEREDSDDDDTYVRMDFARRDNGKFDSPQRDRWRFHSNLLCRYDLALLDEILVAQTVRESSCSAGDLGSIPGLRRSPGEGNGNPLQCSCLENSMDRGAWRAIVYGVAESDTTERLTL</sequence>
<feature type="compositionally biased region" description="Low complexity" evidence="10">
    <location>
        <begin position="535"/>
        <end position="558"/>
    </location>
</feature>
<accession>A0AAA9TES7</accession>
<dbReference type="GeneTree" id="ENSGT00940000160883"/>
<dbReference type="GO" id="GO:0005158">
    <property type="term" value="F:insulin receptor binding"/>
    <property type="evidence" value="ECO:0007669"/>
    <property type="project" value="InterPro"/>
</dbReference>
<name>A0AAA9TES7_BOVIN</name>